<gene>
    <name evidence="2" type="ORF">NDU88_002492</name>
</gene>
<dbReference type="Proteomes" id="UP001066276">
    <property type="component" value="Chromosome 9"/>
</dbReference>
<reference evidence="2" key="1">
    <citation type="journal article" date="2022" name="bioRxiv">
        <title>Sequencing and chromosome-scale assembly of the giantPleurodeles waltlgenome.</title>
        <authorList>
            <person name="Brown T."/>
            <person name="Elewa A."/>
            <person name="Iarovenko S."/>
            <person name="Subramanian E."/>
            <person name="Araus A.J."/>
            <person name="Petzold A."/>
            <person name="Susuki M."/>
            <person name="Suzuki K.-i.T."/>
            <person name="Hayashi T."/>
            <person name="Toyoda A."/>
            <person name="Oliveira C."/>
            <person name="Osipova E."/>
            <person name="Leigh N.D."/>
            <person name="Simon A."/>
            <person name="Yun M.H."/>
        </authorList>
    </citation>
    <scope>NUCLEOTIDE SEQUENCE</scope>
    <source>
        <strain evidence="2">20211129_DDA</strain>
        <tissue evidence="2">Liver</tissue>
    </source>
</reference>
<sequence>MRNGESALLDVHPGQSVLRIVPPGHRRASTLVPSLLRHGRGWEEARTLQRVQVVLSGWGGKLIGGPPLHQAPIPVERISREVWKPHWRPPLHRATHPSCGARRIPRCREHGIDEDPCRRALAEFSWCDDPRSHNDHTNGEEQCKNRRTDEEPLDAGTAEFSRNS</sequence>
<evidence type="ECO:0000256" key="1">
    <source>
        <dbReference type="SAM" id="MobiDB-lite"/>
    </source>
</evidence>
<name>A0AAV7MPT7_PLEWA</name>
<comment type="caution">
    <text evidence="2">The sequence shown here is derived from an EMBL/GenBank/DDBJ whole genome shotgun (WGS) entry which is preliminary data.</text>
</comment>
<proteinExistence type="predicted"/>
<dbReference type="EMBL" id="JANPWB010000013">
    <property type="protein sequence ID" value="KAJ1105084.1"/>
    <property type="molecule type" value="Genomic_DNA"/>
</dbReference>
<keyword evidence="3" id="KW-1185">Reference proteome</keyword>
<dbReference type="AlphaFoldDB" id="A0AAV7MPT7"/>
<organism evidence="2 3">
    <name type="scientific">Pleurodeles waltl</name>
    <name type="common">Iberian ribbed newt</name>
    <dbReference type="NCBI Taxonomy" id="8319"/>
    <lineage>
        <taxon>Eukaryota</taxon>
        <taxon>Metazoa</taxon>
        <taxon>Chordata</taxon>
        <taxon>Craniata</taxon>
        <taxon>Vertebrata</taxon>
        <taxon>Euteleostomi</taxon>
        <taxon>Amphibia</taxon>
        <taxon>Batrachia</taxon>
        <taxon>Caudata</taxon>
        <taxon>Salamandroidea</taxon>
        <taxon>Salamandridae</taxon>
        <taxon>Pleurodelinae</taxon>
        <taxon>Pleurodeles</taxon>
    </lineage>
</organism>
<accession>A0AAV7MPT7</accession>
<feature type="region of interest" description="Disordered" evidence="1">
    <location>
        <begin position="128"/>
        <end position="164"/>
    </location>
</feature>
<feature type="compositionally biased region" description="Basic and acidic residues" evidence="1">
    <location>
        <begin position="128"/>
        <end position="150"/>
    </location>
</feature>
<evidence type="ECO:0000313" key="3">
    <source>
        <dbReference type="Proteomes" id="UP001066276"/>
    </source>
</evidence>
<protein>
    <submittedName>
        <fullName evidence="2">Uncharacterized protein</fullName>
    </submittedName>
</protein>
<evidence type="ECO:0000313" key="2">
    <source>
        <dbReference type="EMBL" id="KAJ1105084.1"/>
    </source>
</evidence>